<reference evidence="1" key="2">
    <citation type="submission" date="2011-02" db="EMBL/GenBank/DDBJ databases">
        <authorList>
            <person name="MacLean D."/>
        </authorList>
    </citation>
    <scope>NUCLEOTIDE SEQUENCE</scope>
</reference>
<dbReference type="EMBL" id="FR824228">
    <property type="protein sequence ID" value="CCA23175.1"/>
    <property type="molecule type" value="Genomic_DNA"/>
</dbReference>
<name>F0W1U1_9STRA</name>
<dbReference type="HOGENOM" id="CLU_814848_0_0_1"/>
<dbReference type="AlphaFoldDB" id="F0W1U1"/>
<gene>
    <name evidence="1" type="primary">AlNc14C8G1021</name>
    <name evidence="2" type="synonym">AlNc14C183G8274</name>
    <name evidence="1" type="ORF">ALNC14_011630</name>
    <name evidence="2" type="ORF">ALNC14_093180</name>
</gene>
<organism evidence="1">
    <name type="scientific">Albugo laibachii Nc14</name>
    <dbReference type="NCBI Taxonomy" id="890382"/>
    <lineage>
        <taxon>Eukaryota</taxon>
        <taxon>Sar</taxon>
        <taxon>Stramenopiles</taxon>
        <taxon>Oomycota</taxon>
        <taxon>Peronosporomycetes</taxon>
        <taxon>Albuginales</taxon>
        <taxon>Albuginaceae</taxon>
        <taxon>Albugo</taxon>
    </lineage>
</organism>
<evidence type="ECO:0000313" key="2">
    <source>
        <dbReference type="EMBL" id="CCA23175.1"/>
    </source>
</evidence>
<dbReference type="EMBL" id="FR824053">
    <property type="protein sequence ID" value="CCA15020.1"/>
    <property type="molecule type" value="Genomic_DNA"/>
</dbReference>
<reference evidence="1" key="1">
    <citation type="journal article" date="2011" name="PLoS Biol.">
        <title>Gene gain and loss during evolution of obligate parasitism in the white rust pathogen of Arabidopsis thaliana.</title>
        <authorList>
            <person name="Kemen E."/>
            <person name="Gardiner A."/>
            <person name="Schultz-Larsen T."/>
            <person name="Kemen A.C."/>
            <person name="Balmuth A.L."/>
            <person name="Robert-Seilaniantz A."/>
            <person name="Bailey K."/>
            <person name="Holub E."/>
            <person name="Studholme D.J."/>
            <person name="Maclean D."/>
            <person name="Jones J.D."/>
        </authorList>
    </citation>
    <scope>NUCLEOTIDE SEQUENCE</scope>
</reference>
<protein>
    <submittedName>
        <fullName evidence="2">Uncharacterized protein AlNc14C183G8274</fullName>
    </submittedName>
    <submittedName>
        <fullName evidence="1">Uncharacterized protein AlNc14C8G1021</fullName>
    </submittedName>
</protein>
<proteinExistence type="predicted"/>
<evidence type="ECO:0000313" key="1">
    <source>
        <dbReference type="EMBL" id="CCA15020.1"/>
    </source>
</evidence>
<accession>F0W1U1</accession>
<sequence>MSGWFTEQVDVAITPVHHTDLAIVEKQRQRNGIKKSNCNILIVEDERDGNFGAINVSKTDAVRIPSGTDADCDTLEVSEIAFGYVCDYLLRNGHNDVLDLLKRSIKTEGQLAKVYRQCVAKKSNGFEYGATTKGFAGSWSRIQELLEAQIVAMTSSSTCDTVGTKKKRRSGRPRTTRMAVVKADKGGEILISTENGIESLDSQNATDIERETNALASFNISSSRRSVRFEEPGRISTKEYIFFRDTPPMFVTETLEEAIQITEKLRDELLTLPEPSQDRYIELQSNDVSKYNVGQMIQNLGPDQNVTGIITKLYGTRQCGTSGPGTIIIDTCSQGPVISRL</sequence>